<dbReference type="EMBL" id="CZRL01000082">
    <property type="protein sequence ID" value="CUS52465.1"/>
    <property type="molecule type" value="Genomic_DNA"/>
</dbReference>
<organism evidence="4">
    <name type="scientific">hydrothermal vent metagenome</name>
    <dbReference type="NCBI Taxonomy" id="652676"/>
    <lineage>
        <taxon>unclassified sequences</taxon>
        <taxon>metagenomes</taxon>
        <taxon>ecological metagenomes</taxon>
    </lineage>
</organism>
<evidence type="ECO:0000256" key="3">
    <source>
        <dbReference type="ARBA" id="ARBA00022691"/>
    </source>
</evidence>
<evidence type="ECO:0000256" key="2">
    <source>
        <dbReference type="ARBA" id="ARBA00022679"/>
    </source>
</evidence>
<dbReference type="GO" id="GO:0008757">
    <property type="term" value="F:S-adenosylmethionine-dependent methyltransferase activity"/>
    <property type="evidence" value="ECO:0007669"/>
    <property type="project" value="TreeGrafter"/>
</dbReference>
<dbReference type="GO" id="GO:0008171">
    <property type="term" value="F:O-methyltransferase activity"/>
    <property type="evidence" value="ECO:0007669"/>
    <property type="project" value="InterPro"/>
</dbReference>
<proteinExistence type="predicted"/>
<gene>
    <name evidence="4" type="ORF">MGWOODY_XGa2592</name>
</gene>
<name>A0A160TTR1_9ZZZZ</name>
<dbReference type="CDD" id="cd02440">
    <property type="entry name" value="AdoMet_MTases"/>
    <property type="match status" value="1"/>
</dbReference>
<dbReference type="PROSITE" id="PS51682">
    <property type="entry name" value="SAM_OMT_I"/>
    <property type="match status" value="1"/>
</dbReference>
<dbReference type="Gene3D" id="3.40.50.150">
    <property type="entry name" value="Vaccinia Virus protein VP39"/>
    <property type="match status" value="1"/>
</dbReference>
<keyword evidence="3" id="KW-0949">S-adenosyl-L-methionine</keyword>
<dbReference type="AlphaFoldDB" id="A0A160TTR1"/>
<dbReference type="GO" id="GO:0032259">
    <property type="term" value="P:methylation"/>
    <property type="evidence" value="ECO:0007669"/>
    <property type="project" value="UniProtKB-KW"/>
</dbReference>
<keyword evidence="1 4" id="KW-0489">Methyltransferase</keyword>
<sequence length="220" mass="24183">MSSSTLQLNEKVYDYLLGHSLRESTACQQLREETKPMKMGMMQVSPEQGQFMSLLVELIGARKAVEVGTFTGYSALRVAQALPADGTLVCCDVSEEWTAVGKKYWEQAGVSDRISLRIGPAIDTLKAMRDAGEEGTFDFGFIDADKANYQSYYEHVIALLRTGGLLLIDNVLWGGSVANPDKTDEDTEAIRALNTFVHHDDRVSLSMLPVGDGLTLALKR</sequence>
<reference evidence="4" key="1">
    <citation type="submission" date="2015-10" db="EMBL/GenBank/DDBJ databases">
        <authorList>
            <person name="Gilbert D.G."/>
        </authorList>
    </citation>
    <scope>NUCLEOTIDE SEQUENCE</scope>
</reference>
<dbReference type="InterPro" id="IPR050362">
    <property type="entry name" value="Cation-dep_OMT"/>
</dbReference>
<evidence type="ECO:0000313" key="4">
    <source>
        <dbReference type="EMBL" id="CUS52465.1"/>
    </source>
</evidence>
<accession>A0A160TTR1</accession>
<evidence type="ECO:0000256" key="1">
    <source>
        <dbReference type="ARBA" id="ARBA00022603"/>
    </source>
</evidence>
<dbReference type="PANTHER" id="PTHR10509">
    <property type="entry name" value="O-METHYLTRANSFERASE-RELATED"/>
    <property type="match status" value="1"/>
</dbReference>
<protein>
    <submittedName>
        <fullName evidence="4">O-methyltransferase family protein</fullName>
    </submittedName>
</protein>
<dbReference type="PANTHER" id="PTHR10509:SF14">
    <property type="entry name" value="CAFFEOYL-COA O-METHYLTRANSFERASE 3-RELATED"/>
    <property type="match status" value="1"/>
</dbReference>
<dbReference type="InterPro" id="IPR002935">
    <property type="entry name" value="SAM_O-MeTrfase"/>
</dbReference>
<dbReference type="Pfam" id="PF01596">
    <property type="entry name" value="Methyltransf_3"/>
    <property type="match status" value="1"/>
</dbReference>
<dbReference type="InterPro" id="IPR029063">
    <property type="entry name" value="SAM-dependent_MTases_sf"/>
</dbReference>
<keyword evidence="2 4" id="KW-0808">Transferase</keyword>
<dbReference type="SUPFAM" id="SSF53335">
    <property type="entry name" value="S-adenosyl-L-methionine-dependent methyltransferases"/>
    <property type="match status" value="1"/>
</dbReference>